<dbReference type="WBParaSite" id="PTRK_0000525100.1">
    <property type="protein sequence ID" value="PTRK_0000525100.1"/>
    <property type="gene ID" value="PTRK_0000525100"/>
</dbReference>
<keyword evidence="2" id="KW-1185">Reference proteome</keyword>
<dbReference type="PANTHER" id="PTHR46705">
    <property type="entry name" value="PROTEIN CBG09805"/>
    <property type="match status" value="1"/>
</dbReference>
<dbReference type="Pfam" id="PF01682">
    <property type="entry name" value="DB"/>
    <property type="match status" value="1"/>
</dbReference>
<reference evidence="3" key="1">
    <citation type="submission" date="2017-02" db="UniProtKB">
        <authorList>
            <consortium name="WormBaseParasite"/>
        </authorList>
    </citation>
    <scope>IDENTIFICATION</scope>
</reference>
<evidence type="ECO:0000259" key="1">
    <source>
        <dbReference type="Pfam" id="PF01682"/>
    </source>
</evidence>
<accession>A0A0N4ZCJ8</accession>
<organism evidence="2 3">
    <name type="scientific">Parastrongyloides trichosuri</name>
    <name type="common">Possum-specific nematode worm</name>
    <dbReference type="NCBI Taxonomy" id="131310"/>
    <lineage>
        <taxon>Eukaryota</taxon>
        <taxon>Metazoa</taxon>
        <taxon>Ecdysozoa</taxon>
        <taxon>Nematoda</taxon>
        <taxon>Chromadorea</taxon>
        <taxon>Rhabditida</taxon>
        <taxon>Tylenchina</taxon>
        <taxon>Panagrolaimomorpha</taxon>
        <taxon>Strongyloidoidea</taxon>
        <taxon>Strongyloididae</taxon>
        <taxon>Parastrongyloides</taxon>
    </lineage>
</organism>
<dbReference type="AlphaFoldDB" id="A0A0N4ZCJ8"/>
<dbReference type="InterPro" id="IPR002602">
    <property type="entry name" value="DB"/>
</dbReference>
<feature type="domain" description="Domain of unknown function DB" evidence="1">
    <location>
        <begin position="155"/>
        <end position="257"/>
    </location>
</feature>
<name>A0A0N4ZCJ8_PARTI</name>
<sequence length="261" mass="29288">MKIVGGCFPIGVELPTDKLPFNRNSKSFKTQSSIISDCKKLGCINGFECTPSGNCVIKAVTMKSFVNNFDNSLNPFSDILAPMNGKSKKVIIRLPDDIKKNDIIEGRNKVNENSIHGVVIHSTTYETTKSNNENLISRNYRPSTRLTADFIFKQCCVDRNIPDACRRKCSYKDYTKEAIMQMYLGRDDCPISYARELHFCAAQGTDHSECCRRKGVASTAAGDKCLIFCDQRPGSVAMLDTSHLHCYIQFENIKSCFSEKN</sequence>
<protein>
    <submittedName>
        <fullName evidence="3">DB domain-containing protein</fullName>
    </submittedName>
</protein>
<dbReference type="STRING" id="131310.A0A0N4ZCJ8"/>
<dbReference type="Proteomes" id="UP000038045">
    <property type="component" value="Unplaced"/>
</dbReference>
<evidence type="ECO:0000313" key="3">
    <source>
        <dbReference type="WBParaSite" id="PTRK_0000525100.1"/>
    </source>
</evidence>
<evidence type="ECO:0000313" key="2">
    <source>
        <dbReference type="Proteomes" id="UP000038045"/>
    </source>
</evidence>
<proteinExistence type="predicted"/>
<dbReference type="PANTHER" id="PTHR46705:SF2">
    <property type="entry name" value="DOMAIN OF UNKNOWN FUNCTION DB DOMAIN-CONTAINING PROTEIN"/>
    <property type="match status" value="1"/>
</dbReference>